<dbReference type="OrthoDB" id="824226at2"/>
<feature type="transmembrane region" description="Helical" evidence="6">
    <location>
        <begin position="349"/>
        <end position="370"/>
    </location>
</feature>
<keyword evidence="5 6" id="KW-0472">Membrane</keyword>
<feature type="transmembrane region" description="Helical" evidence="6">
    <location>
        <begin position="404"/>
        <end position="426"/>
    </location>
</feature>
<evidence type="ECO:0000256" key="4">
    <source>
        <dbReference type="ARBA" id="ARBA00022989"/>
    </source>
</evidence>
<feature type="transmembrane region" description="Helical" evidence="6">
    <location>
        <begin position="21"/>
        <end position="42"/>
    </location>
</feature>
<feature type="transmembrane region" description="Helical" evidence="6">
    <location>
        <begin position="95"/>
        <end position="115"/>
    </location>
</feature>
<keyword evidence="10" id="KW-1185">Reference proteome</keyword>
<evidence type="ECO:0000256" key="2">
    <source>
        <dbReference type="ARBA" id="ARBA00022475"/>
    </source>
</evidence>
<dbReference type="PANTHER" id="PTHR30250">
    <property type="entry name" value="PST FAMILY PREDICTED COLANIC ACID TRANSPORTER"/>
    <property type="match status" value="1"/>
</dbReference>
<protein>
    <submittedName>
        <fullName evidence="8">Membrane protein involved in the export of O-antigen and teichoic acid</fullName>
    </submittedName>
    <submittedName>
        <fullName evidence="7">O-antigen/teichoic acid export membrane protein</fullName>
    </submittedName>
</protein>
<dbReference type="EMBL" id="FQXT01000002">
    <property type="protein sequence ID" value="SHH79192.1"/>
    <property type="molecule type" value="Genomic_DNA"/>
</dbReference>
<sequence>MVKKLQEYFNRFNLHNVLGGALRVLILRVLGVIFLFGITLYLTNFYSAEVVGAYEFTRSSLFLIGGVTLLGTDQSILFFSGRFSKPEQAGTLFQVYLKMLALLLGVSIVLLGIILVIPKEYYNLFFNDQRSGTLLIKMGFCLFFYAVTLFNTEFFRAFDLHEKSELYRGILKQLPFGFGLLILFLFNKHDYVVEVFLLSFLFCALLSGLEVYIKYKRLNPVVSRQTSIRFKTVLKATIPITISAFGFYLLISIDVFFLKRYTNFETLAYYGTSIKIIFLISTLINVMGSYLSVRIADLFVTDQVALQAVLKKGVRVIVGLALGLSVILFVFAAEILGVFGAAYQEAVPALRILIAGHFMSTLFGVTQVYLNMTKKQVVLQYILIIAVVINAIINAILIPKYGMLGAAVASAFSVIFWNGCAVIWVYKKDRIKLFLH</sequence>
<feature type="transmembrane region" description="Helical" evidence="6">
    <location>
        <begin position="269"/>
        <end position="293"/>
    </location>
</feature>
<dbReference type="AlphaFoldDB" id="A0A1M5VVA8"/>
<evidence type="ECO:0000256" key="6">
    <source>
        <dbReference type="SAM" id="Phobius"/>
    </source>
</evidence>
<keyword evidence="3 6" id="KW-0812">Transmembrane</keyword>
<accession>A0A1M5VVA8</accession>
<proteinExistence type="predicted"/>
<dbReference type="Pfam" id="PF01943">
    <property type="entry name" value="Polysacc_synt"/>
    <property type="match status" value="1"/>
</dbReference>
<dbReference type="EMBL" id="QOVN01000001">
    <property type="protein sequence ID" value="RXG31084.1"/>
    <property type="molecule type" value="Genomic_DNA"/>
</dbReference>
<feature type="transmembrane region" description="Helical" evidence="6">
    <location>
        <begin position="135"/>
        <end position="154"/>
    </location>
</feature>
<keyword evidence="4 6" id="KW-1133">Transmembrane helix</keyword>
<dbReference type="InterPro" id="IPR002797">
    <property type="entry name" value="Polysacc_synth"/>
</dbReference>
<dbReference type="Proteomes" id="UP000290037">
    <property type="component" value="Unassembled WGS sequence"/>
</dbReference>
<reference evidence="9" key="1">
    <citation type="submission" date="2016-11" db="EMBL/GenBank/DDBJ databases">
        <authorList>
            <person name="Varghese N."/>
            <person name="Submissions S."/>
        </authorList>
    </citation>
    <scope>NUCLEOTIDE SEQUENCE [LARGE SCALE GENOMIC DNA]</scope>
    <source>
        <strain evidence="9">DSM 19859</strain>
    </source>
</reference>
<gene>
    <name evidence="7" type="ORF">DSM01_220</name>
    <name evidence="8" type="ORF">SAMN04487999_0927</name>
</gene>
<reference evidence="8" key="2">
    <citation type="submission" date="2016-11" db="EMBL/GenBank/DDBJ databases">
        <authorList>
            <person name="Jaros S."/>
            <person name="Januszkiewicz K."/>
            <person name="Wedrychowicz H."/>
        </authorList>
    </citation>
    <scope>NUCLEOTIDE SEQUENCE [LARGE SCALE GENOMIC DNA]</scope>
    <source>
        <strain evidence="8">DSM 19859</strain>
    </source>
</reference>
<feature type="transmembrane region" description="Helical" evidence="6">
    <location>
        <begin position="166"/>
        <end position="186"/>
    </location>
</feature>
<dbReference type="InterPro" id="IPR050833">
    <property type="entry name" value="Poly_Biosynth_Transport"/>
</dbReference>
<feature type="transmembrane region" description="Helical" evidence="6">
    <location>
        <begin position="314"/>
        <end position="343"/>
    </location>
</feature>
<feature type="transmembrane region" description="Helical" evidence="6">
    <location>
        <begin position="377"/>
        <end position="398"/>
    </location>
</feature>
<dbReference type="STRING" id="573501.SAMN04487999_0927"/>
<feature type="transmembrane region" description="Helical" evidence="6">
    <location>
        <begin position="62"/>
        <end position="83"/>
    </location>
</feature>
<evidence type="ECO:0000313" key="7">
    <source>
        <dbReference type="EMBL" id="RXG31084.1"/>
    </source>
</evidence>
<dbReference type="Proteomes" id="UP000184240">
    <property type="component" value="Unassembled WGS sequence"/>
</dbReference>
<evidence type="ECO:0000256" key="5">
    <source>
        <dbReference type="ARBA" id="ARBA00023136"/>
    </source>
</evidence>
<feature type="transmembrane region" description="Helical" evidence="6">
    <location>
        <begin position="233"/>
        <end position="257"/>
    </location>
</feature>
<dbReference type="PANTHER" id="PTHR30250:SF11">
    <property type="entry name" value="O-ANTIGEN TRANSPORTER-RELATED"/>
    <property type="match status" value="1"/>
</dbReference>
<evidence type="ECO:0000256" key="3">
    <source>
        <dbReference type="ARBA" id="ARBA00022692"/>
    </source>
</evidence>
<dbReference type="GO" id="GO:0005886">
    <property type="term" value="C:plasma membrane"/>
    <property type="evidence" value="ECO:0007669"/>
    <property type="project" value="UniProtKB-SubCell"/>
</dbReference>
<reference evidence="7 10" key="3">
    <citation type="submission" date="2018-07" db="EMBL/GenBank/DDBJ databases">
        <title>Leeuwenhoekiella genomics.</title>
        <authorList>
            <person name="Tahon G."/>
            <person name="Willems A."/>
        </authorList>
    </citation>
    <scope>NUCLEOTIDE SEQUENCE [LARGE SCALE GENOMIC DNA]</scope>
    <source>
        <strain evidence="7 10">LMG 24856</strain>
    </source>
</reference>
<comment type="subcellular location">
    <subcellularLocation>
        <location evidence="1">Cell membrane</location>
        <topology evidence="1">Multi-pass membrane protein</topology>
    </subcellularLocation>
</comment>
<feature type="transmembrane region" description="Helical" evidence="6">
    <location>
        <begin position="192"/>
        <end position="213"/>
    </location>
</feature>
<evidence type="ECO:0000256" key="1">
    <source>
        <dbReference type="ARBA" id="ARBA00004651"/>
    </source>
</evidence>
<organism evidence="8 9">
    <name type="scientific">Leeuwenhoekiella palythoae</name>
    <dbReference type="NCBI Taxonomy" id="573501"/>
    <lineage>
        <taxon>Bacteria</taxon>
        <taxon>Pseudomonadati</taxon>
        <taxon>Bacteroidota</taxon>
        <taxon>Flavobacteriia</taxon>
        <taxon>Flavobacteriales</taxon>
        <taxon>Flavobacteriaceae</taxon>
        <taxon>Leeuwenhoekiella</taxon>
    </lineage>
</organism>
<evidence type="ECO:0000313" key="8">
    <source>
        <dbReference type="EMBL" id="SHH79192.1"/>
    </source>
</evidence>
<evidence type="ECO:0000313" key="10">
    <source>
        <dbReference type="Proteomes" id="UP000290037"/>
    </source>
</evidence>
<dbReference type="RefSeq" id="WP_072980899.1">
    <property type="nucleotide sequence ID" value="NZ_FQXT01000002.1"/>
</dbReference>
<keyword evidence="2" id="KW-1003">Cell membrane</keyword>
<evidence type="ECO:0000313" key="9">
    <source>
        <dbReference type="Proteomes" id="UP000184240"/>
    </source>
</evidence>
<name>A0A1M5VVA8_9FLAO</name>